<dbReference type="Proteomes" id="UP000054988">
    <property type="component" value="Unassembled WGS sequence"/>
</dbReference>
<accession>A0A0W0G0G8</accession>
<proteinExistence type="predicted"/>
<dbReference type="Pfam" id="PF03732">
    <property type="entry name" value="Retrotrans_gag"/>
    <property type="match status" value="1"/>
</dbReference>
<name>A0A0W0G0G8_MONRR</name>
<feature type="domain" description="Retrotransposon gag" evidence="1">
    <location>
        <begin position="143"/>
        <end position="208"/>
    </location>
</feature>
<sequence>MNNKAPQDLITLNLPKGYESLPTPGHEDAGFFRLIWACLRTILRWFSIIAGNTGRTTTVTEQIALATTQLKNKEPKIDIETPDKYHGEPEKADAFINALVLYFLGQRINNEANKVIIALSLITKGANDIAGNWADLQQKLIVEQEDDQINTWKDFQDNFIAYFKYSSTKDKLQAKLVKLKQGKMTANEYITQFKEYMNGSKFDDEAPLFWFKNRLNNGLQSSVWSLRPMPTTLNEWMKEASNQD</sequence>
<evidence type="ECO:0000259" key="1">
    <source>
        <dbReference type="Pfam" id="PF03732"/>
    </source>
</evidence>
<comment type="caution">
    <text evidence="2">The sequence shown here is derived from an EMBL/GenBank/DDBJ whole genome shotgun (WGS) entry which is preliminary data.</text>
</comment>
<dbReference type="InterPro" id="IPR005162">
    <property type="entry name" value="Retrotrans_gag_dom"/>
</dbReference>
<evidence type="ECO:0000313" key="3">
    <source>
        <dbReference type="Proteomes" id="UP000054988"/>
    </source>
</evidence>
<reference evidence="2 3" key="1">
    <citation type="submission" date="2015-12" db="EMBL/GenBank/DDBJ databases">
        <title>Draft genome sequence of Moniliophthora roreri, the causal agent of frosty pod rot of cacao.</title>
        <authorList>
            <person name="Aime M.C."/>
            <person name="Diaz-Valderrama J.R."/>
            <person name="Kijpornyongpan T."/>
            <person name="Phillips-Mora W."/>
        </authorList>
    </citation>
    <scope>NUCLEOTIDE SEQUENCE [LARGE SCALE GENOMIC DNA]</scope>
    <source>
        <strain evidence="2 3">MCA 2952</strain>
    </source>
</reference>
<gene>
    <name evidence="2" type="ORF">WG66_5358</name>
</gene>
<protein>
    <recommendedName>
        <fullName evidence="1">Retrotransposon gag domain-containing protein</fullName>
    </recommendedName>
</protein>
<organism evidence="2 3">
    <name type="scientific">Moniliophthora roreri</name>
    <name type="common">Frosty pod rot fungus</name>
    <name type="synonym">Monilia roreri</name>
    <dbReference type="NCBI Taxonomy" id="221103"/>
    <lineage>
        <taxon>Eukaryota</taxon>
        <taxon>Fungi</taxon>
        <taxon>Dikarya</taxon>
        <taxon>Basidiomycota</taxon>
        <taxon>Agaricomycotina</taxon>
        <taxon>Agaricomycetes</taxon>
        <taxon>Agaricomycetidae</taxon>
        <taxon>Agaricales</taxon>
        <taxon>Marasmiineae</taxon>
        <taxon>Marasmiaceae</taxon>
        <taxon>Moniliophthora</taxon>
    </lineage>
</organism>
<evidence type="ECO:0000313" key="2">
    <source>
        <dbReference type="EMBL" id="KTB42068.1"/>
    </source>
</evidence>
<dbReference type="AlphaFoldDB" id="A0A0W0G0G8"/>
<dbReference type="EMBL" id="LATX01001391">
    <property type="protein sequence ID" value="KTB42068.1"/>
    <property type="molecule type" value="Genomic_DNA"/>
</dbReference>